<dbReference type="RefSeq" id="WP_379716388.1">
    <property type="nucleotide sequence ID" value="NZ_JBHTBS010000018.1"/>
</dbReference>
<reference evidence="8" key="1">
    <citation type="journal article" date="2019" name="Int. J. Syst. Evol. Microbiol.">
        <title>The Global Catalogue of Microorganisms (GCM) 10K type strain sequencing project: providing services to taxonomists for standard genome sequencing and annotation.</title>
        <authorList>
            <consortium name="The Broad Institute Genomics Platform"/>
            <consortium name="The Broad Institute Genome Sequencing Center for Infectious Disease"/>
            <person name="Wu L."/>
            <person name="Ma J."/>
        </authorList>
    </citation>
    <scope>NUCLEOTIDE SEQUENCE [LARGE SCALE GENOMIC DNA]</scope>
    <source>
        <strain evidence="8">CGMCC 4.1467</strain>
    </source>
</reference>
<protein>
    <submittedName>
        <fullName evidence="7">RsmB/NOP family class I SAM-dependent RNA methyltransferase</fullName>
        <ecNumber evidence="7">2.1.1.-</ecNumber>
    </submittedName>
</protein>
<dbReference type="Pfam" id="PF01189">
    <property type="entry name" value="Methyltr_RsmB-F"/>
    <property type="match status" value="1"/>
</dbReference>
<dbReference type="InterPro" id="IPR023267">
    <property type="entry name" value="RCMT"/>
</dbReference>
<evidence type="ECO:0000256" key="2">
    <source>
        <dbReference type="ARBA" id="ARBA00022679"/>
    </source>
</evidence>
<dbReference type="SUPFAM" id="SSF53335">
    <property type="entry name" value="S-adenosyl-L-methionine-dependent methyltransferases"/>
    <property type="match status" value="1"/>
</dbReference>
<comment type="similarity">
    <text evidence="5">Belongs to the class I-like SAM-binding methyltransferase superfamily. RsmB/NOP family.</text>
</comment>
<gene>
    <name evidence="7" type="ORF">ACFQY0_19985</name>
</gene>
<feature type="binding site" evidence="5">
    <location>
        <position position="287"/>
    </location>
    <ligand>
        <name>S-adenosyl-L-methionine</name>
        <dbReference type="ChEBI" id="CHEBI:59789"/>
    </ligand>
</feature>
<keyword evidence="3 5" id="KW-0949">S-adenosyl-L-methionine</keyword>
<evidence type="ECO:0000256" key="4">
    <source>
        <dbReference type="ARBA" id="ARBA00022884"/>
    </source>
</evidence>
<dbReference type="InterPro" id="IPR049560">
    <property type="entry name" value="MeTrfase_RsmB-F_NOP2_cat"/>
</dbReference>
<feature type="binding site" evidence="5">
    <location>
        <position position="243"/>
    </location>
    <ligand>
        <name>S-adenosyl-L-methionine</name>
        <dbReference type="ChEBI" id="CHEBI:59789"/>
    </ligand>
</feature>
<evidence type="ECO:0000256" key="5">
    <source>
        <dbReference type="PROSITE-ProRule" id="PRU01023"/>
    </source>
</evidence>
<evidence type="ECO:0000256" key="3">
    <source>
        <dbReference type="ARBA" id="ARBA00022691"/>
    </source>
</evidence>
<dbReference type="CDD" id="cd02440">
    <property type="entry name" value="AdoMet_MTases"/>
    <property type="match status" value="1"/>
</dbReference>
<feature type="active site" description="Nucleophile" evidence="5">
    <location>
        <position position="340"/>
    </location>
</feature>
<comment type="caution">
    <text evidence="7">The sequence shown here is derived from an EMBL/GenBank/DDBJ whole genome shotgun (WGS) entry which is preliminary data.</text>
</comment>
<evidence type="ECO:0000259" key="6">
    <source>
        <dbReference type="PROSITE" id="PS51686"/>
    </source>
</evidence>
<dbReference type="Gene3D" id="3.40.50.150">
    <property type="entry name" value="Vaccinia Virus protein VP39"/>
    <property type="match status" value="1"/>
</dbReference>
<evidence type="ECO:0000313" key="7">
    <source>
        <dbReference type="EMBL" id="MFC7339483.1"/>
    </source>
</evidence>
<dbReference type="Pfam" id="PF22458">
    <property type="entry name" value="RsmF-B_ferredox"/>
    <property type="match status" value="1"/>
</dbReference>
<feature type="domain" description="SAM-dependent MTase RsmB/NOP-type" evidence="6">
    <location>
        <begin position="130"/>
        <end position="387"/>
    </location>
</feature>
<sequence>MAEACVVLLEQVFDEGRVLDRAIAEAFKANPKWGKRDRGFVAESVWEVVRWRRALGFVAGAEDPRSLLAAEWRRQGFTLPDWWEWSGVDVGEMENRESQLASQPRAIRESIPDWLDLLGSSELGDRWDAELSALNQRAPVCLRVNRLIASKEEVVSWLNDEGVEVEEVEGLDDALMLPLGKLLPKRLFQDGRVEIQDAGSQTVAPLLGVEPGMRVVDACAGAGGKTLQLAAAMQGSGEILALDVSARKLTELKRRAGRAGVRNVRMEEWGKNTLKTRIASADRVLVDAPCSGLGTLRRQPDLKWRLSKESVEDMRDLQSRILENCLEFLKDDGQLVYATCSLLPSENEQQIAELLQRDSRWRLDAEMNISPAATGWDAFYGCRLVKR</sequence>
<dbReference type="EMBL" id="JBHTBS010000018">
    <property type="protein sequence ID" value="MFC7339483.1"/>
    <property type="molecule type" value="Genomic_DNA"/>
</dbReference>
<dbReference type="PRINTS" id="PR02008">
    <property type="entry name" value="RCMTFAMILY"/>
</dbReference>
<dbReference type="EC" id="2.1.1.-" evidence="7"/>
<organism evidence="7 8">
    <name type="scientific">Haloferula chungangensis</name>
    <dbReference type="NCBI Taxonomy" id="1048331"/>
    <lineage>
        <taxon>Bacteria</taxon>
        <taxon>Pseudomonadati</taxon>
        <taxon>Verrucomicrobiota</taxon>
        <taxon>Verrucomicrobiia</taxon>
        <taxon>Verrucomicrobiales</taxon>
        <taxon>Verrucomicrobiaceae</taxon>
        <taxon>Haloferula</taxon>
    </lineage>
</organism>
<dbReference type="GO" id="GO:0008168">
    <property type="term" value="F:methyltransferase activity"/>
    <property type="evidence" value="ECO:0007669"/>
    <property type="project" value="UniProtKB-KW"/>
</dbReference>
<dbReference type="PROSITE" id="PS51686">
    <property type="entry name" value="SAM_MT_RSMB_NOP"/>
    <property type="match status" value="1"/>
</dbReference>
<keyword evidence="1 5" id="KW-0489">Methyltransferase</keyword>
<comment type="caution">
    <text evidence="5">Lacks conserved residue(s) required for the propagation of feature annotation.</text>
</comment>
<dbReference type="Proteomes" id="UP001596472">
    <property type="component" value="Unassembled WGS sequence"/>
</dbReference>
<dbReference type="InterPro" id="IPR054728">
    <property type="entry name" value="RsmB-like_ferredoxin"/>
</dbReference>
<dbReference type="PANTHER" id="PTHR22807">
    <property type="entry name" value="NOP2 YEAST -RELATED NOL1/NOP2/FMU SUN DOMAIN-CONTAINING"/>
    <property type="match status" value="1"/>
</dbReference>
<evidence type="ECO:0000313" key="8">
    <source>
        <dbReference type="Proteomes" id="UP001596472"/>
    </source>
</evidence>
<keyword evidence="4 5" id="KW-0694">RNA-binding</keyword>
<evidence type="ECO:0000256" key="1">
    <source>
        <dbReference type="ARBA" id="ARBA00022603"/>
    </source>
</evidence>
<accession>A0ABW2LAK0</accession>
<dbReference type="GO" id="GO:0032259">
    <property type="term" value="P:methylation"/>
    <property type="evidence" value="ECO:0007669"/>
    <property type="project" value="UniProtKB-KW"/>
</dbReference>
<keyword evidence="2 5" id="KW-0808">Transferase</keyword>
<name>A0ABW2LAK0_9BACT</name>
<keyword evidence="8" id="KW-1185">Reference proteome</keyword>
<dbReference type="InterPro" id="IPR029063">
    <property type="entry name" value="SAM-dependent_MTases_sf"/>
</dbReference>
<dbReference type="InterPro" id="IPR001678">
    <property type="entry name" value="MeTrfase_RsmB-F_NOP2_dom"/>
</dbReference>
<proteinExistence type="inferred from homology"/>
<dbReference type="PANTHER" id="PTHR22807:SF53">
    <property type="entry name" value="RIBOSOMAL RNA SMALL SUBUNIT METHYLTRANSFERASE B-RELATED"/>
    <property type="match status" value="1"/>
</dbReference>